<evidence type="ECO:0000256" key="11">
    <source>
        <dbReference type="ARBA" id="ARBA00023098"/>
    </source>
</evidence>
<protein>
    <recommendedName>
        <fullName evidence="14">sn-1-specific diacylglycerol lipase</fullName>
        <ecNumber evidence="14">3.1.1.116</ecNumber>
    </recommendedName>
</protein>
<dbReference type="SUPFAM" id="SSF53474">
    <property type="entry name" value="alpha/beta-Hydrolases"/>
    <property type="match status" value="1"/>
</dbReference>
<evidence type="ECO:0000256" key="1">
    <source>
        <dbReference type="ARBA" id="ARBA00001913"/>
    </source>
</evidence>
<feature type="region of interest" description="Disordered" evidence="15">
    <location>
        <begin position="1"/>
        <end position="21"/>
    </location>
</feature>
<dbReference type="Proteomes" id="UP000033483">
    <property type="component" value="Unassembled WGS sequence"/>
</dbReference>
<organism evidence="17 18">
    <name type="scientific">Thielaviopsis punctulata</name>
    <dbReference type="NCBI Taxonomy" id="72032"/>
    <lineage>
        <taxon>Eukaryota</taxon>
        <taxon>Fungi</taxon>
        <taxon>Dikarya</taxon>
        <taxon>Ascomycota</taxon>
        <taxon>Pezizomycotina</taxon>
        <taxon>Sordariomycetes</taxon>
        <taxon>Hypocreomycetidae</taxon>
        <taxon>Microascales</taxon>
        <taxon>Ceratocystidaceae</taxon>
        <taxon>Thielaviopsis</taxon>
    </lineage>
</organism>
<evidence type="ECO:0000256" key="14">
    <source>
        <dbReference type="ARBA" id="ARBA00026104"/>
    </source>
</evidence>
<dbReference type="GO" id="GO:0019369">
    <property type="term" value="P:arachidonate metabolic process"/>
    <property type="evidence" value="ECO:0007669"/>
    <property type="project" value="TreeGrafter"/>
</dbReference>
<keyword evidence="5" id="KW-0812">Transmembrane</keyword>
<keyword evidence="8" id="KW-0106">Calcium</keyword>
<dbReference type="OrthoDB" id="438440at2759"/>
<dbReference type="InterPro" id="IPR002921">
    <property type="entry name" value="Fungal_lipase-type"/>
</dbReference>
<keyword evidence="10" id="KW-1133">Transmembrane helix</keyword>
<gene>
    <name evidence="17" type="ORF">TD95_002889</name>
</gene>
<evidence type="ECO:0000256" key="3">
    <source>
        <dbReference type="ARBA" id="ARBA00022475"/>
    </source>
</evidence>
<feature type="region of interest" description="Disordered" evidence="15">
    <location>
        <begin position="390"/>
        <end position="423"/>
    </location>
</feature>
<dbReference type="GO" id="GO:0016298">
    <property type="term" value="F:lipase activity"/>
    <property type="evidence" value="ECO:0007669"/>
    <property type="project" value="TreeGrafter"/>
</dbReference>
<feature type="compositionally biased region" description="Basic and acidic residues" evidence="15">
    <location>
        <begin position="582"/>
        <end position="608"/>
    </location>
</feature>
<comment type="subcellular location">
    <subcellularLocation>
        <location evidence="2">Cell membrane</location>
        <topology evidence="2">Multi-pass membrane protein</topology>
    </subcellularLocation>
</comment>
<keyword evidence="4" id="KW-0597">Phosphoprotein</keyword>
<dbReference type="Pfam" id="PF01764">
    <property type="entry name" value="Lipase_3"/>
    <property type="match status" value="1"/>
</dbReference>
<keyword evidence="6" id="KW-0479">Metal-binding</keyword>
<dbReference type="GO" id="GO:0046872">
    <property type="term" value="F:metal ion binding"/>
    <property type="evidence" value="ECO:0007669"/>
    <property type="project" value="UniProtKB-KW"/>
</dbReference>
<dbReference type="AlphaFoldDB" id="A0A0F4ZE62"/>
<evidence type="ECO:0000256" key="4">
    <source>
        <dbReference type="ARBA" id="ARBA00022553"/>
    </source>
</evidence>
<evidence type="ECO:0000256" key="2">
    <source>
        <dbReference type="ARBA" id="ARBA00004651"/>
    </source>
</evidence>
<evidence type="ECO:0000313" key="18">
    <source>
        <dbReference type="Proteomes" id="UP000033483"/>
    </source>
</evidence>
<comment type="catalytic activity">
    <reaction evidence="13">
        <text>a 1,2-diacyl-sn-glycerol + H2O = a 2-acylglycerol + a fatty acid + H(+)</text>
        <dbReference type="Rhea" id="RHEA:33275"/>
        <dbReference type="ChEBI" id="CHEBI:15377"/>
        <dbReference type="ChEBI" id="CHEBI:15378"/>
        <dbReference type="ChEBI" id="CHEBI:17389"/>
        <dbReference type="ChEBI" id="CHEBI:17815"/>
        <dbReference type="ChEBI" id="CHEBI:28868"/>
        <dbReference type="EC" id="3.1.1.116"/>
    </reaction>
    <physiologicalReaction direction="left-to-right" evidence="13">
        <dbReference type="Rhea" id="RHEA:33276"/>
    </physiologicalReaction>
</comment>
<comment type="cofactor">
    <cofactor evidence="1">
        <name>Ca(2+)</name>
        <dbReference type="ChEBI" id="CHEBI:29108"/>
    </cofactor>
</comment>
<feature type="compositionally biased region" description="Basic and acidic residues" evidence="15">
    <location>
        <begin position="468"/>
        <end position="483"/>
    </location>
</feature>
<evidence type="ECO:0000256" key="13">
    <source>
        <dbReference type="ARBA" id="ARBA00024531"/>
    </source>
</evidence>
<evidence type="ECO:0000259" key="16">
    <source>
        <dbReference type="Pfam" id="PF01764"/>
    </source>
</evidence>
<evidence type="ECO:0000256" key="5">
    <source>
        <dbReference type="ARBA" id="ARBA00022692"/>
    </source>
</evidence>
<feature type="region of interest" description="Disordered" evidence="15">
    <location>
        <begin position="238"/>
        <end position="272"/>
    </location>
</feature>
<evidence type="ECO:0000256" key="8">
    <source>
        <dbReference type="ARBA" id="ARBA00022837"/>
    </source>
</evidence>
<name>A0A0F4ZE62_9PEZI</name>
<feature type="compositionally biased region" description="Basic residues" evidence="15">
    <location>
        <begin position="545"/>
        <end position="559"/>
    </location>
</feature>
<proteinExistence type="predicted"/>
<dbReference type="Gene3D" id="3.40.50.1820">
    <property type="entry name" value="alpha/beta hydrolase"/>
    <property type="match status" value="1"/>
</dbReference>
<accession>A0A0F4ZE62</accession>
<feature type="region of interest" description="Disordered" evidence="15">
    <location>
        <begin position="343"/>
        <end position="371"/>
    </location>
</feature>
<feature type="compositionally biased region" description="Basic and acidic residues" evidence="15">
    <location>
        <begin position="506"/>
        <end position="527"/>
    </location>
</feature>
<dbReference type="EMBL" id="LAEV01001291">
    <property type="protein sequence ID" value="KKA28510.1"/>
    <property type="molecule type" value="Genomic_DNA"/>
</dbReference>
<dbReference type="GO" id="GO:0046340">
    <property type="term" value="P:diacylglycerol catabolic process"/>
    <property type="evidence" value="ECO:0007669"/>
    <property type="project" value="TreeGrafter"/>
</dbReference>
<reference evidence="17 18" key="1">
    <citation type="submission" date="2015-03" db="EMBL/GenBank/DDBJ databases">
        <authorList>
            <person name="Radwan O."/>
            <person name="Al-Naeli F.A."/>
            <person name="Rendon G.A."/>
            <person name="Fields C."/>
        </authorList>
    </citation>
    <scope>NUCLEOTIDE SEQUENCE [LARGE SCALE GENOMIC DNA]</scope>
    <source>
        <strain evidence="17">CR-DP1</strain>
    </source>
</reference>
<dbReference type="PANTHER" id="PTHR45792:SF7">
    <property type="entry name" value="PUTATIVE (AFU_ORTHOLOGUE AFUA_6G02710)-RELATED"/>
    <property type="match status" value="1"/>
</dbReference>
<dbReference type="InterPro" id="IPR029058">
    <property type="entry name" value="AB_hydrolase_fold"/>
</dbReference>
<keyword evidence="3" id="KW-1003">Cell membrane</keyword>
<keyword evidence="7" id="KW-0378">Hydrolase</keyword>
<evidence type="ECO:0000256" key="7">
    <source>
        <dbReference type="ARBA" id="ARBA00022801"/>
    </source>
</evidence>
<comment type="caution">
    <text evidence="17">The sequence shown here is derived from an EMBL/GenBank/DDBJ whole genome shotgun (WGS) entry which is preliminary data.</text>
</comment>
<sequence length="1147" mass="122060">MSENQLLQPPPPSPAPATAAQPTLLPSPLALAVSAATQTTGTLIRASSSLTTWTMHAACATTVSSLGFGLSFVESALCFAGRDLQRSSAYPRAAAAHVEPVVEGSLDALYRGMTCAVFLVAAGTRLSTAAVETSAQSSLVALTLLNQFFGSTDSSRAVAAIVALIRREFRNPATGAAEEAIGVKELLVALAAFAYLQNTCARSSAAGAPRVEEIVWDVVVLDDGARIDVHDVHEQSLAGPHSAANYARRPPSTSASELPRTSPHARPESAADSALHEHLLRQLPQGARVTVSTNTVTTRTITVDVPRTAGLTLTPPPGAELVQQASMAGPGSEMRRVVYRMHQSEASSATTERVEEEKEEEEEEEEDYASMENELEPRALAHAEVPAVRPITEVLSRPGTAGEQRSTLVGSRRGSAEGVGLGSPVALKPLVSLAEPVVSLAEAVPSKRQGELQSPVSPSKISRLSFLRTKEKDDKKDKKEKRTSFRSALKLAAQPAAALFSPTSPKDYRDKDSSDKGARDKERDHARSKSLNISNPNSISGLSRSRSHGHAKLVKKRRPPGVGSSSENANTGDRLVAGASIKDTDKDKHGEKNQKNGEDAEEQEKEKPVGPTPPVPRTPSSAVALRPKSSLSPNSQSTAHHRSRSLGSHASLSPNSHSLTPSPALRRSHLLLNPSLYSLNTSVPSHSLSSLPLLPASAYHQRSAYNPATLTALRRTGCIDPSFPRFPMLRNVTRYILFSSAAYGAHFLRYLGLSTTTDAHRPRFPSATAAPLTHRDIRAFAAHTGLSPDAVLLASFVDASGGSTSDGTAGAGSRVPLVHYIALDHASHAVVLACRGTLGFEDVLADLSCDYADMPWRSRSFRVHKGIHASARRILYGEDGRVLALLKAALDAHPTYGLVLTGHSLGGAVTALLGVMLAEPDPHALGFVTAAAHPDDPHAALRPPAGRPIHVYAYGAPSTMCRRLQKATRGLITSVVHGCDVVPYLSLGVLHDFQALAAAFKTEGGAARAALAKYVSDQVQSEVLSRWYGSAGTYKPPAEDRVVPGGKAGWAEDLLGTLRAAMQSDKLVPPGEVFVVESTSVLRRDVGVADSGLLGAPAKRIVLRYVSDVAGRFKEMRFRPSMLIDHSPSRYEETLNRLRVGVEQVWM</sequence>
<keyword evidence="11" id="KW-0443">Lipid metabolism</keyword>
<feature type="compositionally biased region" description="Polar residues" evidence="15">
    <location>
        <begin position="629"/>
        <end position="638"/>
    </location>
</feature>
<evidence type="ECO:0000256" key="9">
    <source>
        <dbReference type="ARBA" id="ARBA00022963"/>
    </source>
</evidence>
<feature type="domain" description="Fungal lipase-type" evidence="16">
    <location>
        <begin position="831"/>
        <end position="986"/>
    </location>
</feature>
<feature type="compositionally biased region" description="Polar residues" evidence="15">
    <location>
        <begin position="451"/>
        <end position="462"/>
    </location>
</feature>
<dbReference type="PANTHER" id="PTHR45792">
    <property type="entry name" value="DIACYLGLYCEROL LIPASE HOMOLOG-RELATED"/>
    <property type="match status" value="1"/>
</dbReference>
<evidence type="ECO:0000256" key="12">
    <source>
        <dbReference type="ARBA" id="ARBA00023136"/>
    </source>
</evidence>
<feature type="compositionally biased region" description="Acidic residues" evidence="15">
    <location>
        <begin position="357"/>
        <end position="369"/>
    </location>
</feature>
<evidence type="ECO:0000256" key="10">
    <source>
        <dbReference type="ARBA" id="ARBA00022989"/>
    </source>
</evidence>
<dbReference type="GO" id="GO:0005886">
    <property type="term" value="C:plasma membrane"/>
    <property type="evidence" value="ECO:0007669"/>
    <property type="project" value="UniProtKB-SubCell"/>
</dbReference>
<dbReference type="InterPro" id="IPR052214">
    <property type="entry name" value="DAG_Lipase-Related"/>
</dbReference>
<keyword evidence="18" id="KW-1185">Reference proteome</keyword>
<feature type="compositionally biased region" description="Low complexity" evidence="15">
    <location>
        <begin position="488"/>
        <end position="499"/>
    </location>
</feature>
<evidence type="ECO:0000313" key="17">
    <source>
        <dbReference type="EMBL" id="KKA28510.1"/>
    </source>
</evidence>
<feature type="region of interest" description="Disordered" evidence="15">
    <location>
        <begin position="444"/>
        <end position="661"/>
    </location>
</feature>
<dbReference type="CDD" id="cd00519">
    <property type="entry name" value="Lipase_3"/>
    <property type="match status" value="1"/>
</dbReference>
<feature type="compositionally biased region" description="Polar residues" evidence="15">
    <location>
        <begin position="529"/>
        <end position="544"/>
    </location>
</feature>
<evidence type="ECO:0000256" key="15">
    <source>
        <dbReference type="SAM" id="MobiDB-lite"/>
    </source>
</evidence>
<keyword evidence="12" id="KW-0472">Membrane</keyword>
<evidence type="ECO:0000256" key="6">
    <source>
        <dbReference type="ARBA" id="ARBA00022723"/>
    </source>
</evidence>
<dbReference type="EC" id="3.1.1.116" evidence="14"/>
<keyword evidence="9" id="KW-0442">Lipid degradation</keyword>
<feature type="compositionally biased region" description="Polar residues" evidence="15">
    <location>
        <begin position="645"/>
        <end position="661"/>
    </location>
</feature>